<organism evidence="1 2">
    <name type="scientific">Botryotinia convoluta</name>
    <dbReference type="NCBI Taxonomy" id="54673"/>
    <lineage>
        <taxon>Eukaryota</taxon>
        <taxon>Fungi</taxon>
        <taxon>Dikarya</taxon>
        <taxon>Ascomycota</taxon>
        <taxon>Pezizomycotina</taxon>
        <taxon>Leotiomycetes</taxon>
        <taxon>Helotiales</taxon>
        <taxon>Sclerotiniaceae</taxon>
        <taxon>Botryotinia</taxon>
    </lineage>
</organism>
<evidence type="ECO:0000313" key="2">
    <source>
        <dbReference type="Proteomes" id="UP000297527"/>
    </source>
</evidence>
<gene>
    <name evidence="1" type="ORF">BCON_0459g00050</name>
</gene>
<dbReference type="Proteomes" id="UP000297527">
    <property type="component" value="Unassembled WGS sequence"/>
</dbReference>
<dbReference type="EMBL" id="PQXN01000457">
    <property type="protein sequence ID" value="TGO44811.1"/>
    <property type="molecule type" value="Genomic_DNA"/>
</dbReference>
<evidence type="ECO:0000313" key="1">
    <source>
        <dbReference type="EMBL" id="TGO44811.1"/>
    </source>
</evidence>
<protein>
    <submittedName>
        <fullName evidence="1">Uncharacterized protein</fullName>
    </submittedName>
</protein>
<comment type="caution">
    <text evidence="1">The sequence shown here is derived from an EMBL/GenBank/DDBJ whole genome shotgun (WGS) entry which is preliminary data.</text>
</comment>
<proteinExistence type="predicted"/>
<dbReference type="OrthoDB" id="10374770at2759"/>
<dbReference type="AlphaFoldDB" id="A0A4Z1H9D7"/>
<keyword evidence="2" id="KW-1185">Reference proteome</keyword>
<sequence length="94" mass="10226">MYEWLSVQACPASKFGRPGAILGETSAEFVFFRASLINFLQPLLVGADIGIHSVGNRYVTSLSVAKIICANCTDKRMSGSKTGLLGDEEKVQWK</sequence>
<reference evidence="1 2" key="1">
    <citation type="submission" date="2017-12" db="EMBL/GenBank/DDBJ databases">
        <title>Comparative genomics of Botrytis spp.</title>
        <authorList>
            <person name="Valero-Jimenez C.A."/>
            <person name="Tapia P."/>
            <person name="Veloso J."/>
            <person name="Silva-Moreno E."/>
            <person name="Staats M."/>
            <person name="Valdes J.H."/>
            <person name="Van Kan J.A.L."/>
        </authorList>
    </citation>
    <scope>NUCLEOTIDE SEQUENCE [LARGE SCALE GENOMIC DNA]</scope>
    <source>
        <strain evidence="1 2">MUCL11595</strain>
    </source>
</reference>
<name>A0A4Z1H9D7_9HELO</name>
<accession>A0A4Z1H9D7</accession>